<sequence length="152" mass="17646">MRSEWKVNLISEPFELKQNEYDCNSTFIIFLSKAGVDYDRDDFGDLILDYEEWGTIDPPGPNKGFGSKIDPDFLEELWDDECRSKLTIKKLKDTGDLKELSDEIFPYIDGIFMVNESENTFDEMPHEVKSLSDFLLSGNEDDFIEIVEYEDG</sequence>
<dbReference type="Proteomes" id="UP000002014">
    <property type="component" value="Chromosome"/>
</dbReference>
<evidence type="ECO:0000313" key="1">
    <source>
        <dbReference type="EMBL" id="ABV50059.1"/>
    </source>
</evidence>
<dbReference type="AlphaFoldDB" id="A8G378"/>
<dbReference type="RefSeq" id="WP_012007201.1">
    <property type="nucleotide sequence ID" value="NC_009840.1"/>
</dbReference>
<dbReference type="KEGG" id="pmh:P9215_04431"/>
<evidence type="ECO:0000313" key="2">
    <source>
        <dbReference type="Proteomes" id="UP000002014"/>
    </source>
</evidence>
<protein>
    <submittedName>
        <fullName evidence="1">Uncharacterized protein</fullName>
    </submittedName>
</protein>
<proteinExistence type="predicted"/>
<dbReference type="STRING" id="93060.P9215_04431"/>
<reference evidence="1 2" key="1">
    <citation type="journal article" date="2007" name="PLoS Genet.">
        <title>Patterns and implications of gene gain and loss in the evolution of Prochlorococcus.</title>
        <authorList>
            <person name="Kettler G.C."/>
            <person name="Martiny A.C."/>
            <person name="Huang K."/>
            <person name="Zucker J."/>
            <person name="Coleman M.L."/>
            <person name="Rodrigue S."/>
            <person name="Chen F."/>
            <person name="Lapidus A."/>
            <person name="Ferriera S."/>
            <person name="Johnson J."/>
            <person name="Steglich C."/>
            <person name="Church G.M."/>
            <person name="Richardson P."/>
            <person name="Chisholm S.W."/>
        </authorList>
    </citation>
    <scope>NUCLEOTIDE SEQUENCE [LARGE SCALE GENOMIC DNA]</scope>
    <source>
        <strain evidence="1 2">MIT 9215</strain>
    </source>
</reference>
<dbReference type="EMBL" id="CP000825">
    <property type="protein sequence ID" value="ABV50059.1"/>
    <property type="molecule type" value="Genomic_DNA"/>
</dbReference>
<accession>A8G378</accession>
<organism evidence="1 2">
    <name type="scientific">Prochlorococcus marinus (strain MIT 9215)</name>
    <dbReference type="NCBI Taxonomy" id="93060"/>
    <lineage>
        <taxon>Bacteria</taxon>
        <taxon>Bacillati</taxon>
        <taxon>Cyanobacteriota</taxon>
        <taxon>Cyanophyceae</taxon>
        <taxon>Synechococcales</taxon>
        <taxon>Prochlorococcaceae</taxon>
        <taxon>Prochlorococcus</taxon>
    </lineage>
</organism>
<gene>
    <name evidence="1" type="ordered locus">P9215_04431</name>
</gene>
<dbReference type="HOGENOM" id="CLU_1720734_0_0_3"/>
<name>A8G378_PROM2</name>